<organism evidence="1 2">
    <name type="scientific">Forsythia ovata</name>
    <dbReference type="NCBI Taxonomy" id="205694"/>
    <lineage>
        <taxon>Eukaryota</taxon>
        <taxon>Viridiplantae</taxon>
        <taxon>Streptophyta</taxon>
        <taxon>Embryophyta</taxon>
        <taxon>Tracheophyta</taxon>
        <taxon>Spermatophyta</taxon>
        <taxon>Magnoliopsida</taxon>
        <taxon>eudicotyledons</taxon>
        <taxon>Gunneridae</taxon>
        <taxon>Pentapetalae</taxon>
        <taxon>asterids</taxon>
        <taxon>lamiids</taxon>
        <taxon>Lamiales</taxon>
        <taxon>Oleaceae</taxon>
        <taxon>Forsythieae</taxon>
        <taxon>Forsythia</taxon>
    </lineage>
</organism>
<dbReference type="EMBL" id="JBFOLJ010000004">
    <property type="protein sequence ID" value="KAL2545913.1"/>
    <property type="molecule type" value="Genomic_DNA"/>
</dbReference>
<dbReference type="AlphaFoldDB" id="A0ABD1WAW7"/>
<gene>
    <name evidence="1" type="ORF">Fot_15146</name>
</gene>
<accession>A0ABD1WAW7</accession>
<evidence type="ECO:0000313" key="2">
    <source>
        <dbReference type="Proteomes" id="UP001604277"/>
    </source>
</evidence>
<reference evidence="2" key="1">
    <citation type="submission" date="2024-07" db="EMBL/GenBank/DDBJ databases">
        <title>Two chromosome-level genome assemblies of Korean endemic species Abeliophyllum distichum and Forsythia ovata (Oleaceae).</title>
        <authorList>
            <person name="Jang H."/>
        </authorList>
    </citation>
    <scope>NUCLEOTIDE SEQUENCE [LARGE SCALE GENOMIC DNA]</scope>
</reference>
<sequence length="129" mass="14012">MKKCPVRDVDDVDSEEVLILTLLTVVSSLGRSHQLFGSSGDRCHQCCESLTASESGLAHRDVPYNLAYATEEPLMIQLNDDSKIESHPGATVLQSPVQHDVNVADKVRASNCGPPGKEQQTCYTQTAIN</sequence>
<protein>
    <submittedName>
        <fullName evidence="1">Uncharacterized protein</fullName>
    </submittedName>
</protein>
<keyword evidence="2" id="KW-1185">Reference proteome</keyword>
<dbReference type="Proteomes" id="UP001604277">
    <property type="component" value="Unassembled WGS sequence"/>
</dbReference>
<name>A0ABD1WAW7_9LAMI</name>
<comment type="caution">
    <text evidence="1">The sequence shown here is derived from an EMBL/GenBank/DDBJ whole genome shotgun (WGS) entry which is preliminary data.</text>
</comment>
<proteinExistence type="predicted"/>
<evidence type="ECO:0000313" key="1">
    <source>
        <dbReference type="EMBL" id="KAL2545913.1"/>
    </source>
</evidence>